<dbReference type="Proteomes" id="UP000003561">
    <property type="component" value="Unassembled WGS sequence"/>
</dbReference>
<keyword evidence="1" id="KW-0969">Cilium</keyword>
<dbReference type="eggNOG" id="COG1582">
    <property type="taxonomic scope" value="Bacteria"/>
</dbReference>
<dbReference type="Pfam" id="PF06289">
    <property type="entry name" value="FlbD"/>
    <property type="match status" value="1"/>
</dbReference>
<dbReference type="PANTHER" id="PTHR39185:SF1">
    <property type="entry name" value="SWARMING MOTILITY PROTEIN SWRD"/>
    <property type="match status" value="1"/>
</dbReference>
<reference evidence="1 2" key="2">
    <citation type="submission" date="2009-03" db="EMBL/GenBank/DDBJ databases">
        <title>Draft genome sequence of Roseburia inulinivorans (DSM 16841).</title>
        <authorList>
            <person name="Sudarsanam P."/>
            <person name="Ley R."/>
            <person name="Guruge J."/>
            <person name="Turnbaugh P.J."/>
            <person name="Mahowald M."/>
            <person name="Liep D."/>
            <person name="Gordon J."/>
        </authorList>
    </citation>
    <scope>NUCLEOTIDE SEQUENCE [LARGE SCALE GENOMIC DNA]</scope>
    <source>
        <strain evidence="1 2">DSM 16841</strain>
    </source>
</reference>
<organism evidence="1 2">
    <name type="scientific">Roseburia inulinivorans DSM 16841</name>
    <dbReference type="NCBI Taxonomy" id="622312"/>
    <lineage>
        <taxon>Bacteria</taxon>
        <taxon>Bacillati</taxon>
        <taxon>Bacillota</taxon>
        <taxon>Clostridia</taxon>
        <taxon>Lachnospirales</taxon>
        <taxon>Lachnospiraceae</taxon>
        <taxon>Roseburia</taxon>
    </lineage>
</organism>
<accession>C0FQF2</accession>
<dbReference type="PANTHER" id="PTHR39185">
    <property type="entry name" value="SWARMING MOTILITY PROTEIN SWRD"/>
    <property type="match status" value="1"/>
</dbReference>
<dbReference type="AlphaFoldDB" id="C0FQF2"/>
<name>C0FQF2_9FIRM</name>
<keyword evidence="1" id="KW-0966">Cell projection</keyword>
<dbReference type="InterPro" id="IPR009384">
    <property type="entry name" value="SwrD-like"/>
</dbReference>
<gene>
    <name evidence="1" type="ORF">ROSEINA2194_00956</name>
</gene>
<evidence type="ECO:0000313" key="2">
    <source>
        <dbReference type="Proteomes" id="UP000003561"/>
    </source>
</evidence>
<evidence type="ECO:0000313" key="1">
    <source>
        <dbReference type="EMBL" id="EEG95174.1"/>
    </source>
</evidence>
<protein>
    <submittedName>
        <fullName evidence="1">Flagellar protein (FlbD)</fullName>
    </submittedName>
</protein>
<keyword evidence="1" id="KW-0282">Flagellum</keyword>
<sequence>MFHTTTRYGILNVVSLFSLSVNNKERMNTMIEVTRLNGTQILVNADLIELVEETPDTVITFTTGRKIIVKESRQQIKSLVKSYKREIMETGFEAENEN</sequence>
<comment type="caution">
    <text evidence="1">The sequence shown here is derived from an EMBL/GenBank/DDBJ whole genome shotgun (WGS) entry which is preliminary data.</text>
</comment>
<reference evidence="1 2" key="1">
    <citation type="submission" date="2009-02" db="EMBL/GenBank/DDBJ databases">
        <authorList>
            <person name="Fulton L."/>
            <person name="Clifton S."/>
            <person name="Fulton B."/>
            <person name="Xu J."/>
            <person name="Minx P."/>
            <person name="Pepin K.H."/>
            <person name="Johnson M."/>
            <person name="Bhonagiri V."/>
            <person name="Nash W.E."/>
            <person name="Mardis E.R."/>
            <person name="Wilson R.K."/>
        </authorList>
    </citation>
    <scope>NUCLEOTIDE SEQUENCE [LARGE SCALE GENOMIC DNA]</scope>
    <source>
        <strain evidence="1 2">DSM 16841</strain>
    </source>
</reference>
<dbReference type="EMBL" id="ACFY01000040">
    <property type="protein sequence ID" value="EEG95174.1"/>
    <property type="molecule type" value="Genomic_DNA"/>
</dbReference>
<proteinExistence type="predicted"/>